<evidence type="ECO:0000313" key="1">
    <source>
        <dbReference type="EMBL" id="GEK54931.1"/>
    </source>
</evidence>
<reference evidence="1 2" key="1">
    <citation type="submission" date="2019-07" db="EMBL/GenBank/DDBJ databases">
        <title>Whole genome shotgun sequence of Pseudoalteromonas espejiana NBRC 102222.</title>
        <authorList>
            <person name="Hosoyama A."/>
            <person name="Uohara A."/>
            <person name="Ohji S."/>
            <person name="Ichikawa N."/>
        </authorList>
    </citation>
    <scope>NUCLEOTIDE SEQUENCE [LARGE SCALE GENOMIC DNA]</scope>
    <source>
        <strain evidence="1 2">NBRC 102222</strain>
    </source>
</reference>
<keyword evidence="2" id="KW-1185">Reference proteome</keyword>
<protein>
    <submittedName>
        <fullName evidence="1">Uncharacterized protein</fullName>
    </submittedName>
</protein>
<accession>A0A510XW95</accession>
<gene>
    <name evidence="1" type="ORF">PES01_17760</name>
</gene>
<dbReference type="AlphaFoldDB" id="A0A510XW95"/>
<organism evidence="1 2">
    <name type="scientific">Pseudoalteromonas espejiana</name>
    <dbReference type="NCBI Taxonomy" id="28107"/>
    <lineage>
        <taxon>Bacteria</taxon>
        <taxon>Pseudomonadati</taxon>
        <taxon>Pseudomonadota</taxon>
        <taxon>Gammaproteobacteria</taxon>
        <taxon>Alteromonadales</taxon>
        <taxon>Pseudoalteromonadaceae</taxon>
        <taxon>Pseudoalteromonas</taxon>
    </lineage>
</organism>
<proteinExistence type="predicted"/>
<name>A0A510XW95_9GAMM</name>
<dbReference type="EMBL" id="BJUM01000015">
    <property type="protein sequence ID" value="GEK54931.1"/>
    <property type="molecule type" value="Genomic_DNA"/>
</dbReference>
<comment type="caution">
    <text evidence="1">The sequence shown here is derived from an EMBL/GenBank/DDBJ whole genome shotgun (WGS) entry which is preliminary data.</text>
</comment>
<sequence length="61" mass="6888">MLSELHGNCSMMCSMEIAIFGEENDSEMARSTIPVYESAMNNIDTCLQSLYEELEFPSSEK</sequence>
<dbReference type="Proteomes" id="UP000321419">
    <property type="component" value="Unassembled WGS sequence"/>
</dbReference>
<evidence type="ECO:0000313" key="2">
    <source>
        <dbReference type="Proteomes" id="UP000321419"/>
    </source>
</evidence>